<keyword evidence="1" id="KW-0479">Metal-binding</keyword>
<evidence type="ECO:0000313" key="4">
    <source>
        <dbReference type="Proteomes" id="UP000186391"/>
    </source>
</evidence>
<proteinExistence type="predicted"/>
<dbReference type="RefSeq" id="WP_071588125.1">
    <property type="nucleotide sequence ID" value="NZ_MRCA01000007.1"/>
</dbReference>
<sequence length="57" mass="5854">MTTVSQVKCACGSCLCVVSIEDAIIKDGKPYCCEACANSHQSGEVCTQCQSVCGCAS</sequence>
<dbReference type="InterPro" id="IPR000518">
    <property type="entry name" value="Metalthion_fam14_prok"/>
</dbReference>
<gene>
    <name evidence="3" type="ORF">NIES592_14210</name>
</gene>
<organism evidence="3 4">
    <name type="scientific">Fischerella major NIES-592</name>
    <dbReference type="NCBI Taxonomy" id="210994"/>
    <lineage>
        <taxon>Bacteria</taxon>
        <taxon>Bacillati</taxon>
        <taxon>Cyanobacteriota</taxon>
        <taxon>Cyanophyceae</taxon>
        <taxon>Nostocales</taxon>
        <taxon>Hapalosiphonaceae</taxon>
        <taxon>Fischerella</taxon>
    </lineage>
</organism>
<dbReference type="GeneID" id="35799356"/>
<evidence type="ECO:0000313" key="3">
    <source>
        <dbReference type="EMBL" id="OKH13228.1"/>
    </source>
</evidence>
<dbReference type="EMBL" id="MRCA01000007">
    <property type="protein sequence ID" value="OKH13228.1"/>
    <property type="molecule type" value="Genomic_DNA"/>
</dbReference>
<keyword evidence="4" id="KW-1185">Reference proteome</keyword>
<dbReference type="Pfam" id="PF02069">
    <property type="entry name" value="Metallothio_Pro"/>
    <property type="match status" value="1"/>
</dbReference>
<comment type="caution">
    <text evidence="3">The sequence shown here is derived from an EMBL/GenBank/DDBJ whole genome shotgun (WGS) entry which is preliminary data.</text>
</comment>
<dbReference type="Gene3D" id="2.30.170.10">
    <property type="match status" value="1"/>
</dbReference>
<reference evidence="3 4" key="1">
    <citation type="submission" date="2016-11" db="EMBL/GenBank/DDBJ databases">
        <title>Draft Genome Sequences of Nine Cyanobacterial Strains from Diverse Habitats.</title>
        <authorList>
            <person name="Zhu T."/>
            <person name="Hou S."/>
            <person name="Lu X."/>
            <person name="Hess W.R."/>
        </authorList>
    </citation>
    <scope>NUCLEOTIDE SEQUENCE [LARGE SCALE GENOMIC DNA]</scope>
    <source>
        <strain evidence="3 4">NIES-592</strain>
    </source>
</reference>
<dbReference type="AlphaFoldDB" id="A0A1U7GXY5"/>
<evidence type="ECO:0000256" key="2">
    <source>
        <dbReference type="ARBA" id="ARBA00022851"/>
    </source>
</evidence>
<dbReference type="SUPFAM" id="SSF57868">
    <property type="entry name" value="Metallothionein"/>
    <property type="match status" value="1"/>
</dbReference>
<dbReference type="GO" id="GO:0046872">
    <property type="term" value="F:metal ion binding"/>
    <property type="evidence" value="ECO:0007669"/>
    <property type="project" value="UniProtKB-KW"/>
</dbReference>
<dbReference type="OrthoDB" id="468089at2"/>
<dbReference type="InterPro" id="IPR017854">
    <property type="entry name" value="Metalthion_dom_sf"/>
</dbReference>
<dbReference type="Proteomes" id="UP000186391">
    <property type="component" value="Unassembled WGS sequence"/>
</dbReference>
<keyword evidence="2" id="KW-0480">Metal-thiolate cluster</keyword>
<dbReference type="PRINTS" id="PR00859">
    <property type="entry name" value="MTPROKARYOTE"/>
</dbReference>
<evidence type="ECO:0000256" key="1">
    <source>
        <dbReference type="ARBA" id="ARBA00022723"/>
    </source>
</evidence>
<accession>A0A1U7GXY5</accession>
<name>A0A1U7GXY5_9CYAN</name>
<protein>
    <submittedName>
        <fullName evidence="3">Metallothionein</fullName>
    </submittedName>
</protein>